<comment type="cofactor">
    <cofactor evidence="7">
        <name>Mg(2+)</name>
        <dbReference type="ChEBI" id="CHEBI:18420"/>
    </cofactor>
    <cofactor evidence="7">
        <name>Mn(2+)</name>
        <dbReference type="ChEBI" id="CHEBI:29035"/>
    </cofactor>
    <text evidence="7">Divalent metal cations. Prefers magnesium or manganese.</text>
</comment>
<dbReference type="PIRSF" id="PIRSF000106">
    <property type="entry name" value="ME"/>
    <property type="match status" value="1"/>
</dbReference>
<feature type="domain" description="Malic enzyme NAD-binding" evidence="8">
    <location>
        <begin position="313"/>
        <end position="570"/>
    </location>
</feature>
<sequence>MPTMLRGRMRLASLRASAGSMASKTPRALQLTGTARPLSTESDTRFRFLSPLNARHSTGFDILNDPLWNKGTAFTEAERDRLGLRGLLPPRIQTIEEQTARIIDRLRAVEDPLQQNLQLQDLQNRNETLFHRVLVDHVEEVAPLVYTPTVGKVCQTFSRGYQRPRGMYISPKDRGSMGTMMYNWPRQSCQVVVVTDGSRILGLGDLGVNGMGIPIGKLALYCAIGGIAPHRVLPVTLDFGTDNQQLLDDPLYRGVRHRRLTGADYYSLIDEFMQAVYSRYPSVLVQFEDFSSDKASTLLAKYRDRFLCFNDDIQGTGATVLAGVLGALRLQRRPPSDLGKLRVAVVGAGSAGVGVAQALRMAMEQNGINSKKAAENFYMFDANGLLSKSRYATLTEEQMSFARGDMQDGMSLEAVIEEVRPELILGLSGRKGTISEAAIRAMAKYTSRPIVMPLSNPTSSAEISPEEAYMWSEGRAIVATGSPFPETELPGGRKMVPSQCNNMYIFPGLGLGASVCAAETIPDSMLYSAAVALSKMTTEEEMAEGRVFPSIKSIRECSLEVAVAVVRHAKELGLARASPARNETVERWVERKMYYPEYVPIYTTHER</sequence>
<dbReference type="InterPro" id="IPR012302">
    <property type="entry name" value="Malic_NAD-bd"/>
</dbReference>
<evidence type="ECO:0000256" key="1">
    <source>
        <dbReference type="ARBA" id="ARBA00001936"/>
    </source>
</evidence>
<feature type="domain" description="Malic enzyme N-terminal" evidence="9">
    <location>
        <begin position="123"/>
        <end position="303"/>
    </location>
</feature>
<dbReference type="Pfam" id="PF00390">
    <property type="entry name" value="malic"/>
    <property type="match status" value="1"/>
</dbReference>
<keyword evidence="3 7" id="KW-0479">Metal-binding</keyword>
<comment type="similarity">
    <text evidence="2">Belongs to the malic enzymes family.</text>
</comment>
<dbReference type="SMART" id="SM01274">
    <property type="entry name" value="malic"/>
    <property type="match status" value="1"/>
</dbReference>
<feature type="binding site" evidence="6">
    <location>
        <position position="501"/>
    </location>
    <ligand>
        <name>(S)-malate</name>
        <dbReference type="ChEBI" id="CHEBI:15589"/>
    </ligand>
</feature>
<evidence type="ECO:0000256" key="4">
    <source>
        <dbReference type="ARBA" id="ARBA00023002"/>
    </source>
</evidence>
<dbReference type="InterPro" id="IPR036291">
    <property type="entry name" value="NAD(P)-bd_dom_sf"/>
</dbReference>
<dbReference type="InterPro" id="IPR001891">
    <property type="entry name" value="Malic_OxRdtase"/>
</dbReference>
<dbReference type="InterPro" id="IPR037062">
    <property type="entry name" value="Malic_N_dom_sf"/>
</dbReference>
<evidence type="ECO:0000256" key="5">
    <source>
        <dbReference type="PIRSR" id="PIRSR000106-1"/>
    </source>
</evidence>
<dbReference type="EMBL" id="HBIZ01003679">
    <property type="protein sequence ID" value="CAE0749415.1"/>
    <property type="molecule type" value="Transcribed_RNA"/>
</dbReference>
<feature type="active site" description="Proton donor" evidence="5">
    <location>
        <position position="146"/>
    </location>
</feature>
<evidence type="ECO:0000256" key="3">
    <source>
        <dbReference type="ARBA" id="ARBA00022723"/>
    </source>
</evidence>
<evidence type="ECO:0000256" key="7">
    <source>
        <dbReference type="PIRSR" id="PIRSR000106-3"/>
    </source>
</evidence>
<comment type="cofactor">
    <cofactor evidence="1">
        <name>Mn(2+)</name>
        <dbReference type="ChEBI" id="CHEBI:29035"/>
    </cofactor>
</comment>
<dbReference type="CDD" id="cd05312">
    <property type="entry name" value="NAD_bind_1_malic_enz"/>
    <property type="match status" value="1"/>
</dbReference>
<evidence type="ECO:0000259" key="9">
    <source>
        <dbReference type="SMART" id="SM01274"/>
    </source>
</evidence>
<dbReference type="PRINTS" id="PR00072">
    <property type="entry name" value="MALOXRDTASE"/>
</dbReference>
<evidence type="ECO:0008006" key="11">
    <source>
        <dbReference type="Google" id="ProtNLM"/>
    </source>
</evidence>
<feature type="binding site" evidence="7">
    <location>
        <position position="288"/>
    </location>
    <ligand>
        <name>a divalent metal cation</name>
        <dbReference type="ChEBI" id="CHEBI:60240"/>
    </ligand>
</feature>
<dbReference type="PANTHER" id="PTHR23406">
    <property type="entry name" value="MALIC ENZYME-RELATED"/>
    <property type="match status" value="1"/>
</dbReference>
<evidence type="ECO:0000313" key="10">
    <source>
        <dbReference type="EMBL" id="CAE0749415.1"/>
    </source>
</evidence>
<evidence type="ECO:0000259" key="8">
    <source>
        <dbReference type="SMART" id="SM00919"/>
    </source>
</evidence>
<dbReference type="GO" id="GO:0004471">
    <property type="term" value="F:malate dehydrogenase (decarboxylating) (NAD+) activity"/>
    <property type="evidence" value="ECO:0007669"/>
    <property type="project" value="TreeGrafter"/>
</dbReference>
<gene>
    <name evidence="10" type="ORF">PCAR00345_LOCUS1998</name>
</gene>
<dbReference type="Gene3D" id="3.40.50.10380">
    <property type="entry name" value="Malic enzyme, N-terminal domain"/>
    <property type="match status" value="1"/>
</dbReference>
<dbReference type="Pfam" id="PF03949">
    <property type="entry name" value="Malic_M"/>
    <property type="match status" value="1"/>
</dbReference>
<evidence type="ECO:0000256" key="6">
    <source>
        <dbReference type="PIRSR" id="PIRSR000106-2"/>
    </source>
</evidence>
<dbReference type="NCBIfam" id="NF010052">
    <property type="entry name" value="PRK13529.1"/>
    <property type="match status" value="1"/>
</dbReference>
<dbReference type="FunFam" id="3.40.50.720:FF:000182">
    <property type="entry name" value="NAD-dependent malic enzyme"/>
    <property type="match status" value="1"/>
</dbReference>
<feature type="active site" description="Proton acceptor" evidence="5">
    <location>
        <position position="217"/>
    </location>
</feature>
<dbReference type="GO" id="GO:0005739">
    <property type="term" value="C:mitochondrion"/>
    <property type="evidence" value="ECO:0007669"/>
    <property type="project" value="TreeGrafter"/>
</dbReference>
<accession>A0A7S4B0Y2</accession>
<dbReference type="InterPro" id="IPR012301">
    <property type="entry name" value="Malic_N_dom"/>
</dbReference>
<organism evidence="10">
    <name type="scientific">Chrysotila carterae</name>
    <name type="common">Marine alga</name>
    <name type="synonym">Syracosphaera carterae</name>
    <dbReference type="NCBI Taxonomy" id="13221"/>
    <lineage>
        <taxon>Eukaryota</taxon>
        <taxon>Haptista</taxon>
        <taxon>Haptophyta</taxon>
        <taxon>Prymnesiophyceae</taxon>
        <taxon>Isochrysidales</taxon>
        <taxon>Isochrysidaceae</taxon>
        <taxon>Chrysotila</taxon>
    </lineage>
</organism>
<protein>
    <recommendedName>
        <fullName evidence="11">Malic enzyme</fullName>
    </recommendedName>
</protein>
<dbReference type="SUPFAM" id="SSF53223">
    <property type="entry name" value="Aminoacid dehydrogenase-like, N-terminal domain"/>
    <property type="match status" value="1"/>
</dbReference>
<dbReference type="GO" id="GO:0006108">
    <property type="term" value="P:malate metabolic process"/>
    <property type="evidence" value="ECO:0007669"/>
    <property type="project" value="TreeGrafter"/>
</dbReference>
<reference evidence="10" key="1">
    <citation type="submission" date="2021-01" db="EMBL/GenBank/DDBJ databases">
        <authorList>
            <person name="Corre E."/>
            <person name="Pelletier E."/>
            <person name="Niang G."/>
            <person name="Scheremetjew M."/>
            <person name="Finn R."/>
            <person name="Kale V."/>
            <person name="Holt S."/>
            <person name="Cochrane G."/>
            <person name="Meng A."/>
            <person name="Brown T."/>
            <person name="Cohen L."/>
        </authorList>
    </citation>
    <scope>NUCLEOTIDE SEQUENCE</scope>
    <source>
        <strain evidence="10">CCMP645</strain>
    </source>
</reference>
<dbReference type="PANTHER" id="PTHR23406:SF32">
    <property type="entry name" value="NADP-DEPENDENT MALIC ENZYME"/>
    <property type="match status" value="1"/>
</dbReference>
<dbReference type="GO" id="GO:0051287">
    <property type="term" value="F:NAD binding"/>
    <property type="evidence" value="ECO:0007669"/>
    <property type="project" value="InterPro"/>
</dbReference>
<feature type="binding site" evidence="6">
    <location>
        <position position="199"/>
    </location>
    <ligand>
        <name>(S)-malate</name>
        <dbReference type="ChEBI" id="CHEBI:15589"/>
    </ligand>
</feature>
<dbReference type="GO" id="GO:0046872">
    <property type="term" value="F:metal ion binding"/>
    <property type="evidence" value="ECO:0007669"/>
    <property type="project" value="UniProtKB-KW"/>
</dbReference>
<feature type="binding site" evidence="6">
    <location>
        <position position="456"/>
    </location>
    <ligand>
        <name>(S)-malate</name>
        <dbReference type="ChEBI" id="CHEBI:15589"/>
    </ligand>
</feature>
<dbReference type="Gene3D" id="3.40.50.720">
    <property type="entry name" value="NAD(P)-binding Rossmann-like Domain"/>
    <property type="match status" value="1"/>
</dbReference>
<dbReference type="SMART" id="SM00919">
    <property type="entry name" value="Malic_M"/>
    <property type="match status" value="1"/>
</dbReference>
<proteinExistence type="inferred from homology"/>
<feature type="binding site" evidence="7">
    <location>
        <position position="289"/>
    </location>
    <ligand>
        <name>a divalent metal cation</name>
        <dbReference type="ChEBI" id="CHEBI:60240"/>
    </ligand>
</feature>
<feature type="binding site" evidence="7">
    <location>
        <position position="312"/>
    </location>
    <ligand>
        <name>a divalent metal cation</name>
        <dbReference type="ChEBI" id="CHEBI:60240"/>
    </ligand>
</feature>
<dbReference type="InterPro" id="IPR046346">
    <property type="entry name" value="Aminoacid_DH-like_N_sf"/>
</dbReference>
<name>A0A7S4B0Y2_CHRCT</name>
<keyword evidence="4" id="KW-0560">Oxidoreductase</keyword>
<dbReference type="AlphaFoldDB" id="A0A7S4B0Y2"/>
<dbReference type="SUPFAM" id="SSF51735">
    <property type="entry name" value="NAD(P)-binding Rossmann-fold domains"/>
    <property type="match status" value="1"/>
</dbReference>
<evidence type="ECO:0000256" key="2">
    <source>
        <dbReference type="ARBA" id="ARBA00008785"/>
    </source>
</evidence>